<evidence type="ECO:0000256" key="2">
    <source>
        <dbReference type="ARBA" id="ARBA00022801"/>
    </source>
</evidence>
<evidence type="ECO:0000256" key="4">
    <source>
        <dbReference type="RuleBase" id="RU361169"/>
    </source>
</evidence>
<reference evidence="5 6" key="1">
    <citation type="submission" date="2016-01" db="EMBL/GenBank/DDBJ databases">
        <title>High potential of lignocellulose degradation of a new Verrucomicrobia species.</title>
        <authorList>
            <person name="Wang Y."/>
            <person name="Shi Y."/>
            <person name="Qiu Z."/>
            <person name="Liu S."/>
            <person name="Yang H."/>
        </authorList>
    </citation>
    <scope>NUCLEOTIDE SEQUENCE [LARGE SCALE GENOMIC DNA]</scope>
    <source>
        <strain evidence="5 6">TSB47</strain>
    </source>
</reference>
<dbReference type="Proteomes" id="UP000078486">
    <property type="component" value="Unassembled WGS sequence"/>
</dbReference>
<comment type="similarity">
    <text evidence="1 4">Belongs to the glycosyl hydrolase 28 family.</text>
</comment>
<name>A0A178IIR7_9BACT</name>
<dbReference type="InterPro" id="IPR000743">
    <property type="entry name" value="Glyco_hydro_28"/>
</dbReference>
<dbReference type="SUPFAM" id="SSF51126">
    <property type="entry name" value="Pectin lyase-like"/>
    <property type="match status" value="1"/>
</dbReference>
<dbReference type="InterPro" id="IPR012334">
    <property type="entry name" value="Pectin_lyas_fold"/>
</dbReference>
<dbReference type="InterPro" id="IPR011050">
    <property type="entry name" value="Pectin_lyase_fold/virulence"/>
</dbReference>
<protein>
    <submittedName>
        <fullName evidence="5">Polygalacturonase</fullName>
    </submittedName>
</protein>
<evidence type="ECO:0000313" key="5">
    <source>
        <dbReference type="EMBL" id="OAM89105.1"/>
    </source>
</evidence>
<dbReference type="GO" id="GO:0004650">
    <property type="term" value="F:polygalacturonase activity"/>
    <property type="evidence" value="ECO:0007669"/>
    <property type="project" value="InterPro"/>
</dbReference>
<gene>
    <name evidence="5" type="ORF">AW736_15030</name>
</gene>
<sequence length="472" mass="52731">MAIGAVFVLPAATATPQAGADKIRHEEIHVEAPFFMPPIRVPVFPERDFIITDFDAKPGGETDNTVAIRNAIAACHEAGGGRVVIPAGDWLTGAIHLRSNVRLHLEKDAVLSFSDNPQDYLPAVQSSWEGWECFNYSPLVYAFRCENVAITGEGKIAPRMGTWKKWSGRPPAHMEALKRLYAMGSTGVPVEKRQMAEGENNLRPQLVQFNRCNNVLIEGVTIRDSPFWTIHLLLCDSVVVRRIDVSAHGHNNDGIDPEGTRNLLVENCRFDQGDDAIAIKSGTNHDGWRLATPSENIVIRNCTVLNGHQLIAIGSELSGGIRNVYAHDCRFEAKTKKPFNILYVKTNRRRGGFVENITVENIDASATNFRMGVFGIETDVLYQWRKLVPAYEERLTPVRNITMRNIKVGETFTPFRILGDRDLPVRNVTLDGIAINTARGQKNRYEHAENVTEKNITIGTFIEEPDKDNPNR</sequence>
<dbReference type="AlphaFoldDB" id="A0A178IIR7"/>
<comment type="caution">
    <text evidence="5">The sequence shown here is derived from an EMBL/GenBank/DDBJ whole genome shotgun (WGS) entry which is preliminary data.</text>
</comment>
<dbReference type="InterPro" id="IPR006626">
    <property type="entry name" value="PbH1"/>
</dbReference>
<keyword evidence="6" id="KW-1185">Reference proteome</keyword>
<dbReference type="InterPro" id="IPR051801">
    <property type="entry name" value="GH28_Enzymes"/>
</dbReference>
<dbReference type="SMART" id="SM00710">
    <property type="entry name" value="PbH1"/>
    <property type="match status" value="4"/>
</dbReference>
<dbReference type="PANTHER" id="PTHR31339">
    <property type="entry name" value="PECTIN LYASE-RELATED"/>
    <property type="match status" value="1"/>
</dbReference>
<dbReference type="STRING" id="1184151.AW736_15030"/>
<dbReference type="Pfam" id="PF00295">
    <property type="entry name" value="Glyco_hydro_28"/>
    <property type="match status" value="1"/>
</dbReference>
<dbReference type="PANTHER" id="PTHR31339:SF9">
    <property type="entry name" value="PLASMIN AND FIBRONECTIN-BINDING PROTEIN A"/>
    <property type="match status" value="1"/>
</dbReference>
<proteinExistence type="inferred from homology"/>
<accession>A0A178IIR7</accession>
<evidence type="ECO:0000256" key="3">
    <source>
        <dbReference type="ARBA" id="ARBA00023295"/>
    </source>
</evidence>
<evidence type="ECO:0000313" key="6">
    <source>
        <dbReference type="Proteomes" id="UP000078486"/>
    </source>
</evidence>
<evidence type="ECO:0000256" key="1">
    <source>
        <dbReference type="ARBA" id="ARBA00008834"/>
    </source>
</evidence>
<keyword evidence="2 4" id="KW-0378">Hydrolase</keyword>
<dbReference type="GO" id="GO:0005975">
    <property type="term" value="P:carbohydrate metabolic process"/>
    <property type="evidence" value="ECO:0007669"/>
    <property type="project" value="InterPro"/>
</dbReference>
<organism evidence="5 6">
    <name type="scientific">Termitidicoccus mucosus</name>
    <dbReference type="NCBI Taxonomy" id="1184151"/>
    <lineage>
        <taxon>Bacteria</taxon>
        <taxon>Pseudomonadati</taxon>
        <taxon>Verrucomicrobiota</taxon>
        <taxon>Opitutia</taxon>
        <taxon>Opitutales</taxon>
        <taxon>Opitutaceae</taxon>
        <taxon>Termitidicoccus</taxon>
    </lineage>
</organism>
<dbReference type="EMBL" id="LRRQ01000106">
    <property type="protein sequence ID" value="OAM89105.1"/>
    <property type="molecule type" value="Genomic_DNA"/>
</dbReference>
<dbReference type="Gene3D" id="2.160.20.10">
    <property type="entry name" value="Single-stranded right-handed beta-helix, Pectin lyase-like"/>
    <property type="match status" value="1"/>
</dbReference>
<keyword evidence="3 4" id="KW-0326">Glycosidase</keyword>